<dbReference type="PRINTS" id="PR01367">
    <property type="entry name" value="BGCRYSTALLIN"/>
</dbReference>
<gene>
    <name evidence="6" type="ORF">NHX12_007352</name>
</gene>
<feature type="domain" description="Beta/gamma crystallin 'Greek key'" evidence="5">
    <location>
        <begin position="60"/>
        <end position="98"/>
    </location>
</feature>
<dbReference type="InterPro" id="IPR011024">
    <property type="entry name" value="G_crystallin-like"/>
</dbReference>
<dbReference type="GO" id="GO:0005212">
    <property type="term" value="F:structural constituent of eye lens"/>
    <property type="evidence" value="ECO:0007669"/>
    <property type="project" value="UniProtKB-KW"/>
</dbReference>
<dbReference type="PANTHER" id="PTHR11818">
    <property type="entry name" value="BETA/GAMMA CRYSTALLIN"/>
    <property type="match status" value="1"/>
</dbReference>
<feature type="domain" description="Beta/gamma crystallin 'Greek key'" evidence="5">
    <location>
        <begin position="701"/>
        <end position="743"/>
    </location>
</feature>
<keyword evidence="7" id="KW-1185">Reference proteome</keyword>
<dbReference type="InterPro" id="IPR001064">
    <property type="entry name" value="Beta/gamma_crystallin"/>
</dbReference>
<sequence length="746" mass="91076">MMSMGMMFDNIRCCRKIPYHRGQFRMKIYERENYGGQSYEMMDDCDNLQDRYRMSDCQSCNITFYEEKNFQGRSYECMSDCSDMSSYLSRCQSCRVESGCFMVYERNNYMGQQFFMRRGEYNDMQSMMSMGKMFDNIRSCRMIPYHRGQFRMKIYERENYGGQSYEMMDDCDNIQDRYRMSDCQSCNVMDGHWLMYEQAHYKGRMMYMRPGEYRSFKDMGMSGMRFMSMRRITFYEEKNFQGRSYECMSDCSDMSSYLTRCQSCRVESGCFMVYERNNYMGQQFFMRRGEYNDMQRMMSMGMMFDNIRSCRMIPYHKGQFRMKIYERENYSGQSNEMMDDCDNIQDRYRMSDCQSCNVMDGHWLMFEQAHYKGRMMYMRPGEYRSFKDMGMSGMRFMSMRRITFYEEKNFQGRSYECMSDCSDMSSYLSRCQSCRVESGCFMVYERNNYMGQQFFMRRGEYNDMQHMMSMGMMFDNIRSCRMIPYHRGQFRMKIYERENYGGQSNEMMDDCDNIQDRYRMSDCQSCNVMDGHWLMYEQAHYKGRMMYMRPGEYRSFKDMGMSGMRFMSMRRITFYEEKNFQGRSYECMSDCSDMSSYLSRCQSCRVESGCFMVYERNNYMGQQFFMRKGEYNDMQRMMSMGMMFDNMRSCRMIPYHRGQFRMKIYEKENYGGQSYEMMDDCDNIQDRHRMSDCQSCNVMDGHWLMYEQAHYKGRMMYMRPGEYRSFRDMGMSGMRFMSMRRVTDMC</sequence>
<dbReference type="PROSITE" id="PS50915">
    <property type="entry name" value="CRYSTALLIN_BETA_GAMMA"/>
    <property type="match status" value="12"/>
</dbReference>
<comment type="similarity">
    <text evidence="2">Belongs to the beta/gamma-crystallin family.</text>
</comment>
<dbReference type="Pfam" id="PF00030">
    <property type="entry name" value="Crystall"/>
    <property type="match status" value="5"/>
</dbReference>
<reference evidence="6" key="1">
    <citation type="submission" date="2022-07" db="EMBL/GenBank/DDBJ databases">
        <title>Chromosome-level genome of Muraenolepis orangiensis.</title>
        <authorList>
            <person name="Kim J."/>
        </authorList>
    </citation>
    <scope>NUCLEOTIDE SEQUENCE</scope>
    <source>
        <strain evidence="6">KU_S4_2022</strain>
        <tissue evidence="6">Muscle</tissue>
    </source>
</reference>
<evidence type="ECO:0000313" key="7">
    <source>
        <dbReference type="Proteomes" id="UP001148018"/>
    </source>
</evidence>
<feature type="domain" description="Beta/gamma crystallin 'Greek key'" evidence="5">
    <location>
        <begin position="439"/>
        <end position="484"/>
    </location>
</feature>
<feature type="domain" description="Beta/gamma crystallin 'Greek key'" evidence="5">
    <location>
        <begin position="361"/>
        <end position="403"/>
    </location>
</feature>
<dbReference type="FunFam" id="2.60.20.10:FF:000003">
    <property type="entry name" value="Crystallin gamma S"/>
    <property type="match status" value="4"/>
</dbReference>
<evidence type="ECO:0000256" key="4">
    <source>
        <dbReference type="ARBA" id="ARBA00022737"/>
    </source>
</evidence>
<feature type="domain" description="Beta/gamma crystallin 'Greek key'" evidence="5">
    <location>
        <begin position="531"/>
        <end position="573"/>
    </location>
</feature>
<comment type="function">
    <text evidence="1">Crystallins are the dominant structural components of the vertebrate eye lens.</text>
</comment>
<evidence type="ECO:0000256" key="3">
    <source>
        <dbReference type="ARBA" id="ARBA00022613"/>
    </source>
</evidence>
<feature type="domain" description="Beta/gamma crystallin 'Greek key'" evidence="5">
    <location>
        <begin position="570"/>
        <end position="608"/>
    </location>
</feature>
<dbReference type="GO" id="GO:0007601">
    <property type="term" value="P:visual perception"/>
    <property type="evidence" value="ECO:0007669"/>
    <property type="project" value="TreeGrafter"/>
</dbReference>
<organism evidence="6 7">
    <name type="scientific">Muraenolepis orangiensis</name>
    <name type="common">Patagonian moray cod</name>
    <dbReference type="NCBI Taxonomy" id="630683"/>
    <lineage>
        <taxon>Eukaryota</taxon>
        <taxon>Metazoa</taxon>
        <taxon>Chordata</taxon>
        <taxon>Craniata</taxon>
        <taxon>Vertebrata</taxon>
        <taxon>Euteleostomi</taxon>
        <taxon>Actinopterygii</taxon>
        <taxon>Neopterygii</taxon>
        <taxon>Teleostei</taxon>
        <taxon>Neoteleostei</taxon>
        <taxon>Acanthomorphata</taxon>
        <taxon>Zeiogadaria</taxon>
        <taxon>Gadariae</taxon>
        <taxon>Gadiformes</taxon>
        <taxon>Muraenolepidoidei</taxon>
        <taxon>Muraenolepididae</taxon>
        <taxon>Muraenolepis</taxon>
    </lineage>
</organism>
<dbReference type="Proteomes" id="UP001148018">
    <property type="component" value="Unassembled WGS sequence"/>
</dbReference>
<keyword evidence="3" id="KW-0273">Eye lens protein</keyword>
<dbReference type="GO" id="GO:0002088">
    <property type="term" value="P:lens development in camera-type eye"/>
    <property type="evidence" value="ECO:0007669"/>
    <property type="project" value="TreeGrafter"/>
</dbReference>
<name>A0A9Q0IB40_9TELE</name>
<dbReference type="PANTHER" id="PTHR11818:SF139">
    <property type="entry name" value="CRYSTALLIN, GAMMA M1-RELATED"/>
    <property type="match status" value="1"/>
</dbReference>
<feature type="domain" description="Beta/gamma crystallin 'Greek key'" evidence="5">
    <location>
        <begin position="400"/>
        <end position="438"/>
    </location>
</feature>
<keyword evidence="4" id="KW-0677">Repeat</keyword>
<dbReference type="SMART" id="SM00247">
    <property type="entry name" value="XTALbg"/>
    <property type="match status" value="8"/>
</dbReference>
<dbReference type="SUPFAM" id="SSF49695">
    <property type="entry name" value="gamma-Crystallin-like"/>
    <property type="match status" value="5"/>
</dbReference>
<evidence type="ECO:0000256" key="1">
    <source>
        <dbReference type="ARBA" id="ARBA00003689"/>
    </source>
</evidence>
<feature type="domain" description="Beta/gamma crystallin 'Greek key'" evidence="5">
    <location>
        <begin position="191"/>
        <end position="233"/>
    </location>
</feature>
<proteinExistence type="inferred from homology"/>
<evidence type="ECO:0000259" key="5">
    <source>
        <dbReference type="PROSITE" id="PS50915"/>
    </source>
</evidence>
<evidence type="ECO:0000313" key="6">
    <source>
        <dbReference type="EMBL" id="KAJ3592224.1"/>
    </source>
</evidence>
<dbReference type="InterPro" id="IPR050252">
    <property type="entry name" value="Beta/Gamma-Crystallin"/>
</dbReference>
<feature type="domain" description="Beta/gamma crystallin 'Greek key'" evidence="5">
    <location>
        <begin position="99"/>
        <end position="144"/>
    </location>
</feature>
<dbReference type="Gene3D" id="2.60.20.10">
    <property type="entry name" value="Crystallins"/>
    <property type="match status" value="9"/>
</dbReference>
<evidence type="ECO:0000256" key="2">
    <source>
        <dbReference type="ARBA" id="ARBA00009646"/>
    </source>
</evidence>
<dbReference type="FunFam" id="2.60.20.10:FF:000001">
    <property type="entry name" value="Crystallin gamma S"/>
    <property type="match status" value="4"/>
</dbReference>
<feature type="domain" description="Beta/gamma crystallin 'Greek key'" evidence="5">
    <location>
        <begin position="609"/>
        <end position="654"/>
    </location>
</feature>
<feature type="domain" description="Beta/gamma crystallin 'Greek key'" evidence="5">
    <location>
        <begin position="269"/>
        <end position="314"/>
    </location>
</feature>
<feature type="domain" description="Beta/gamma crystallin 'Greek key'" evidence="5">
    <location>
        <begin position="230"/>
        <end position="268"/>
    </location>
</feature>
<dbReference type="AlphaFoldDB" id="A0A9Q0IB40"/>
<protein>
    <recommendedName>
        <fullName evidence="5">Beta/gamma crystallin 'Greek key' domain-containing protein</fullName>
    </recommendedName>
</protein>
<accession>A0A9Q0IB40</accession>
<dbReference type="OrthoDB" id="8884545at2759"/>
<comment type="caution">
    <text evidence="6">The sequence shown here is derived from an EMBL/GenBank/DDBJ whole genome shotgun (WGS) entry which is preliminary data.</text>
</comment>
<dbReference type="EMBL" id="JANIIK010000113">
    <property type="protein sequence ID" value="KAJ3592224.1"/>
    <property type="molecule type" value="Genomic_DNA"/>
</dbReference>